<dbReference type="PANTHER" id="PTHR44145:SF3">
    <property type="entry name" value="DNAJ HOMOLOG SUBFAMILY A MEMBER 3, MITOCHONDRIAL"/>
    <property type="match status" value="1"/>
</dbReference>
<dbReference type="PRINTS" id="PR00625">
    <property type="entry name" value="JDOMAIN"/>
</dbReference>
<dbReference type="CDD" id="cd06257">
    <property type="entry name" value="DnaJ"/>
    <property type="match status" value="1"/>
</dbReference>
<name>A0A1E4RR70_9ASCO</name>
<evidence type="ECO:0000256" key="2">
    <source>
        <dbReference type="SAM" id="MobiDB-lite"/>
    </source>
</evidence>
<sequence>MISLRGYPIKSSGLRFFSSSSSLRQPNYYELLELPGSASIKDVKMQFKKLLKKYHPDLNSHLSEDEKKVNSDKFVQIVSAYDTLKDIKKKKSYDQQLKGTSIPNHSFSRRNEWQNKYYGEAKYYSKSGPSGLNTKRHRVYHFNDQDNNSTFSGRHKNYGDRYDVPHFNYNEHLQRNLKFEQRIINRQLTDDDREKILKQLSKTGDISNVNEELVTKHLMRQIHHSYNRSNNQNTFAPQSSTLGTSAKNPYMYHGPQSEESDGVMLRSLVFAGGVGSLFLLYSTLHG</sequence>
<organism evidence="4 5">
    <name type="scientific">Hyphopichia burtonii NRRL Y-1933</name>
    <dbReference type="NCBI Taxonomy" id="984485"/>
    <lineage>
        <taxon>Eukaryota</taxon>
        <taxon>Fungi</taxon>
        <taxon>Dikarya</taxon>
        <taxon>Ascomycota</taxon>
        <taxon>Saccharomycotina</taxon>
        <taxon>Pichiomycetes</taxon>
        <taxon>Debaryomycetaceae</taxon>
        <taxon>Hyphopichia</taxon>
    </lineage>
</organism>
<gene>
    <name evidence="4" type="ORF">HYPBUDRAFT_159587</name>
</gene>
<dbReference type="InterPro" id="IPR036869">
    <property type="entry name" value="J_dom_sf"/>
</dbReference>
<dbReference type="EMBL" id="KV454538">
    <property type="protein sequence ID" value="ODV69738.1"/>
    <property type="molecule type" value="Genomic_DNA"/>
</dbReference>
<feature type="region of interest" description="Disordered" evidence="2">
    <location>
        <begin position="227"/>
        <end position="257"/>
    </location>
</feature>
<keyword evidence="1" id="KW-0143">Chaperone</keyword>
<evidence type="ECO:0000313" key="5">
    <source>
        <dbReference type="Proteomes" id="UP000095085"/>
    </source>
</evidence>
<dbReference type="PROSITE" id="PS00636">
    <property type="entry name" value="DNAJ_1"/>
    <property type="match status" value="1"/>
</dbReference>
<evidence type="ECO:0000259" key="3">
    <source>
        <dbReference type="PROSITE" id="PS50076"/>
    </source>
</evidence>
<protein>
    <submittedName>
        <fullName evidence="4">DnaJ-domain-containing protein</fullName>
    </submittedName>
</protein>
<dbReference type="RefSeq" id="XP_020078805.1">
    <property type="nucleotide sequence ID" value="XM_020222444.1"/>
</dbReference>
<dbReference type="Proteomes" id="UP000095085">
    <property type="component" value="Unassembled WGS sequence"/>
</dbReference>
<dbReference type="PROSITE" id="PS50076">
    <property type="entry name" value="DNAJ_2"/>
    <property type="match status" value="1"/>
</dbReference>
<dbReference type="PANTHER" id="PTHR44145">
    <property type="entry name" value="DNAJ HOMOLOG SUBFAMILY A MEMBER 3, MITOCHONDRIAL"/>
    <property type="match status" value="1"/>
</dbReference>
<dbReference type="AlphaFoldDB" id="A0A1E4RR70"/>
<accession>A0A1E4RR70</accession>
<dbReference type="InterPro" id="IPR051938">
    <property type="entry name" value="Apopto_cytoskel_mod"/>
</dbReference>
<dbReference type="Pfam" id="PF00226">
    <property type="entry name" value="DnaJ"/>
    <property type="match status" value="1"/>
</dbReference>
<keyword evidence="5" id="KW-1185">Reference proteome</keyword>
<dbReference type="SMART" id="SM00271">
    <property type="entry name" value="DnaJ"/>
    <property type="match status" value="1"/>
</dbReference>
<reference evidence="5" key="1">
    <citation type="submission" date="2016-05" db="EMBL/GenBank/DDBJ databases">
        <title>Comparative genomics of biotechnologically important yeasts.</title>
        <authorList>
            <consortium name="DOE Joint Genome Institute"/>
            <person name="Riley R."/>
            <person name="Haridas S."/>
            <person name="Wolfe K.H."/>
            <person name="Lopes M.R."/>
            <person name="Hittinger C.T."/>
            <person name="Goker M."/>
            <person name="Salamov A."/>
            <person name="Wisecaver J."/>
            <person name="Long T.M."/>
            <person name="Aerts A.L."/>
            <person name="Barry K."/>
            <person name="Choi C."/>
            <person name="Clum A."/>
            <person name="Coughlan A.Y."/>
            <person name="Deshpande S."/>
            <person name="Douglass A.P."/>
            <person name="Hanson S.J."/>
            <person name="Klenk H.-P."/>
            <person name="Labutti K."/>
            <person name="Lapidus A."/>
            <person name="Lindquist E."/>
            <person name="Lipzen A."/>
            <person name="Meier-Kolthoff J.P."/>
            <person name="Ohm R.A."/>
            <person name="Otillar R.P."/>
            <person name="Pangilinan J."/>
            <person name="Peng Y."/>
            <person name="Rokas A."/>
            <person name="Rosa C.A."/>
            <person name="Scheuner C."/>
            <person name="Sibirny A.A."/>
            <person name="Slot J.C."/>
            <person name="Stielow J.B."/>
            <person name="Sun H."/>
            <person name="Kurtzman C.P."/>
            <person name="Blackwell M."/>
            <person name="Grigoriev I.V."/>
            <person name="Jeffries T.W."/>
        </authorList>
    </citation>
    <scope>NUCLEOTIDE SEQUENCE [LARGE SCALE GENOMIC DNA]</scope>
    <source>
        <strain evidence="5">NRRL Y-1933</strain>
    </source>
</reference>
<dbReference type="InterPro" id="IPR018253">
    <property type="entry name" value="DnaJ_domain_CS"/>
</dbReference>
<dbReference type="InterPro" id="IPR001623">
    <property type="entry name" value="DnaJ_domain"/>
</dbReference>
<dbReference type="STRING" id="984485.A0A1E4RR70"/>
<dbReference type="OrthoDB" id="10250354at2759"/>
<dbReference type="SUPFAM" id="SSF46565">
    <property type="entry name" value="Chaperone J-domain"/>
    <property type="match status" value="1"/>
</dbReference>
<evidence type="ECO:0000256" key="1">
    <source>
        <dbReference type="ARBA" id="ARBA00023186"/>
    </source>
</evidence>
<evidence type="ECO:0000313" key="4">
    <source>
        <dbReference type="EMBL" id="ODV69738.1"/>
    </source>
</evidence>
<feature type="compositionally biased region" description="Polar residues" evidence="2">
    <location>
        <begin position="227"/>
        <end position="247"/>
    </location>
</feature>
<dbReference type="Gene3D" id="1.10.287.110">
    <property type="entry name" value="DnaJ domain"/>
    <property type="match status" value="1"/>
</dbReference>
<proteinExistence type="predicted"/>
<dbReference type="GeneID" id="30996993"/>
<feature type="domain" description="J" evidence="3">
    <location>
        <begin position="27"/>
        <end position="97"/>
    </location>
</feature>